<dbReference type="PANTHER" id="PTHR23429">
    <property type="entry name" value="GLUCOSE-6-PHOSPHATE 1-DEHYDROGENASE G6PD"/>
    <property type="match status" value="1"/>
</dbReference>
<feature type="domain" description="Glucose-6-phosphate dehydrogenase C-terminal" evidence="10">
    <location>
        <begin position="291"/>
        <end position="585"/>
    </location>
</feature>
<dbReference type="SUPFAM" id="SSF51735">
    <property type="entry name" value="NAD(P)-binding Rossmann-fold domains"/>
    <property type="match status" value="1"/>
</dbReference>
<comment type="function">
    <text evidence="8">Catalyzes the rate-limiting step of the oxidative pentose-phosphate pathway, which represents a route for the dissimilation of carbohydrates besides glycolysis.</text>
</comment>
<dbReference type="AlphaFoldDB" id="A0A5D3DUA7"/>
<evidence type="ECO:0000256" key="7">
    <source>
        <dbReference type="ARBA" id="ARBA00048749"/>
    </source>
</evidence>
<dbReference type="UniPathway" id="UPA00115">
    <property type="reaction ID" value="UER00408"/>
</dbReference>
<dbReference type="Pfam" id="PF00479">
    <property type="entry name" value="G6PD_N"/>
    <property type="match status" value="1"/>
</dbReference>
<dbReference type="InterPro" id="IPR022675">
    <property type="entry name" value="G6P_DH_C"/>
</dbReference>
<name>A0A5D3DUA7_CUCMM</name>
<protein>
    <recommendedName>
        <fullName evidence="8">Glucose-6-phosphate 1-dehydrogenase</fullName>
        <ecNumber evidence="8">1.1.1.49</ecNumber>
    </recommendedName>
</protein>
<dbReference type="InterPro" id="IPR022674">
    <property type="entry name" value="G6P_DH_NAD-bd"/>
</dbReference>
<dbReference type="STRING" id="1194695.A0A5D3DUA7"/>
<comment type="pathway">
    <text evidence="1 8">Carbohydrate degradation; pentose phosphate pathway; D-ribulose 5-phosphate from D-glucose 6-phosphate (oxidative stage): step 1/3.</text>
</comment>
<dbReference type="EMBL" id="SSTE01014747">
    <property type="protein sequence ID" value="KAA0045195.1"/>
    <property type="molecule type" value="Genomic_DNA"/>
</dbReference>
<gene>
    <name evidence="12" type="ORF">E5676_scaffold325G00330</name>
    <name evidence="11" type="ORF">E6C27_scaffold30G001960</name>
</gene>
<dbReference type="PANTHER" id="PTHR23429:SF13">
    <property type="entry name" value="GLUCOSE-6-PHOSPHATE 1-DEHYDROGENASE 1, CHLOROPLASTIC"/>
    <property type="match status" value="1"/>
</dbReference>
<dbReference type="HAMAP" id="MF_00966">
    <property type="entry name" value="G6PD"/>
    <property type="match status" value="1"/>
</dbReference>
<dbReference type="FunFam" id="3.30.360.10:FF:000018">
    <property type="entry name" value="Glucose-6-phosphate 1-dehydrogenase"/>
    <property type="match status" value="1"/>
</dbReference>
<organism evidence="12 14">
    <name type="scientific">Cucumis melo var. makuwa</name>
    <name type="common">Oriental melon</name>
    <dbReference type="NCBI Taxonomy" id="1194695"/>
    <lineage>
        <taxon>Eukaryota</taxon>
        <taxon>Viridiplantae</taxon>
        <taxon>Streptophyta</taxon>
        <taxon>Embryophyta</taxon>
        <taxon>Tracheophyta</taxon>
        <taxon>Spermatophyta</taxon>
        <taxon>Magnoliopsida</taxon>
        <taxon>eudicotyledons</taxon>
        <taxon>Gunneridae</taxon>
        <taxon>Pentapetalae</taxon>
        <taxon>rosids</taxon>
        <taxon>fabids</taxon>
        <taxon>Cucurbitales</taxon>
        <taxon>Cucurbitaceae</taxon>
        <taxon>Benincaseae</taxon>
        <taxon>Cucumis</taxon>
    </lineage>
</organism>
<evidence type="ECO:0000256" key="4">
    <source>
        <dbReference type="ARBA" id="ARBA00022857"/>
    </source>
</evidence>
<dbReference type="Proteomes" id="UP000321947">
    <property type="component" value="Unassembled WGS sequence"/>
</dbReference>
<dbReference type="GO" id="GO:0009570">
    <property type="term" value="C:chloroplast stroma"/>
    <property type="evidence" value="ECO:0007669"/>
    <property type="project" value="TreeGrafter"/>
</dbReference>
<dbReference type="InterPro" id="IPR036291">
    <property type="entry name" value="NAD(P)-bd_dom_sf"/>
</dbReference>
<evidence type="ECO:0000256" key="5">
    <source>
        <dbReference type="ARBA" id="ARBA00023002"/>
    </source>
</evidence>
<evidence type="ECO:0000256" key="8">
    <source>
        <dbReference type="RuleBase" id="RU362120"/>
    </source>
</evidence>
<evidence type="ECO:0000259" key="9">
    <source>
        <dbReference type="Pfam" id="PF00479"/>
    </source>
</evidence>
<sequence>MFMDCQFRTPSSSSPTFVPSSLKNETILPRKFVSSPRKTHFPSWVSQISARNCVTSHLQLKSSNGHSLNAVFLPDGSPGSSLLNEQIALQEEDKSVPDSDKVQSTLSITVVGASGDLAKKKIFPALFALYYEDCLPEDFIVFGYARTNMTDEQLRNMISKTLTCRIDKRANCEDKMDEFLKRCFYHSGQYSSEEDFSELDRKLKEKEDGKVSNRLFYLSIPPNIFVDVVKCASQRASSGSGWTRVIVEKPFGRDSDSSGELTRSLKRYLTEDQIFRIDHYLGKELVENLSVLRFSNLVFEPLWSRSYIRNVQLIFSEDFGTEGRGGYFDNYGIIRDIMQNHLLQILALFAMETPVSLDAEDIRNEKVKVLKSMRPLQLEDVVVGQYKGHSKGGKSYPAYIDDPTVPNDSITPTFAAAAIFIDNARWDGVPFLMKAGKALHTRRAEIRVQFRHVPGNLYKRNFGTDLDKATNELVLRVQPNEAIYLKINNKVPGLGMRLDRSDLNLLYRSRYPSEIPDAYERLLLDAVEGERRLFIRSDELDAAWSLFTPLLNELEEKKIAPELYPYGSRGPVGAHYLAAKYNVRWGDLGEDRDP</sequence>
<comment type="caution">
    <text evidence="12">The sequence shown here is derived from an EMBL/GenBank/DDBJ whole genome shotgun (WGS) entry which is preliminary data.</text>
</comment>
<dbReference type="InterPro" id="IPR001282">
    <property type="entry name" value="G6P_DH"/>
</dbReference>
<dbReference type="GO" id="GO:0009051">
    <property type="term" value="P:pentose-phosphate shunt, oxidative branch"/>
    <property type="evidence" value="ECO:0007669"/>
    <property type="project" value="TreeGrafter"/>
</dbReference>
<dbReference type="Proteomes" id="UP000321393">
    <property type="component" value="Unassembled WGS sequence"/>
</dbReference>
<dbReference type="InterPro" id="IPR019796">
    <property type="entry name" value="G6P_DH_AS"/>
</dbReference>
<dbReference type="SUPFAM" id="SSF55347">
    <property type="entry name" value="Glyceraldehyde-3-phosphate dehydrogenase-like, C-terminal domain"/>
    <property type="match status" value="1"/>
</dbReference>
<dbReference type="PRINTS" id="PR00079">
    <property type="entry name" value="G6PDHDRGNASE"/>
</dbReference>
<evidence type="ECO:0000256" key="6">
    <source>
        <dbReference type="ARBA" id="ARBA00023277"/>
    </source>
</evidence>
<dbReference type="GO" id="GO:0050661">
    <property type="term" value="F:NADP binding"/>
    <property type="evidence" value="ECO:0007669"/>
    <property type="project" value="InterPro"/>
</dbReference>
<evidence type="ECO:0000259" key="10">
    <source>
        <dbReference type="Pfam" id="PF02781"/>
    </source>
</evidence>
<dbReference type="Gene3D" id="3.40.50.720">
    <property type="entry name" value="NAD(P)-binding Rossmann-like Domain"/>
    <property type="match status" value="1"/>
</dbReference>
<keyword evidence="3 8" id="KW-0313">Glucose metabolism</keyword>
<dbReference type="EMBL" id="SSTD01002800">
    <property type="protein sequence ID" value="TYK27357.1"/>
    <property type="molecule type" value="Genomic_DNA"/>
</dbReference>
<evidence type="ECO:0000313" key="11">
    <source>
        <dbReference type="EMBL" id="KAA0045195.1"/>
    </source>
</evidence>
<accession>A0A5D3DUA7</accession>
<dbReference type="PROSITE" id="PS00069">
    <property type="entry name" value="G6P_DEHYDROGENASE"/>
    <property type="match status" value="1"/>
</dbReference>
<dbReference type="Gene3D" id="3.30.360.10">
    <property type="entry name" value="Dihydrodipicolinate Reductase, domain 2"/>
    <property type="match status" value="1"/>
</dbReference>
<dbReference type="FunFam" id="3.40.50.720:FF:000222">
    <property type="entry name" value="Glucose-6-phosphate 1-dehydrogenase"/>
    <property type="match status" value="1"/>
</dbReference>
<proteinExistence type="inferred from homology"/>
<dbReference type="EC" id="1.1.1.49" evidence="8"/>
<dbReference type="Pfam" id="PF02781">
    <property type="entry name" value="G6PD_C"/>
    <property type="match status" value="1"/>
</dbReference>
<evidence type="ECO:0000313" key="13">
    <source>
        <dbReference type="Proteomes" id="UP000321393"/>
    </source>
</evidence>
<evidence type="ECO:0000256" key="1">
    <source>
        <dbReference type="ARBA" id="ARBA00004937"/>
    </source>
</evidence>
<dbReference type="NCBIfam" id="TIGR00871">
    <property type="entry name" value="zwf"/>
    <property type="match status" value="1"/>
</dbReference>
<reference evidence="13 14" key="1">
    <citation type="submission" date="2019-08" db="EMBL/GenBank/DDBJ databases">
        <title>Draft genome sequences of two oriental melons (Cucumis melo L. var makuwa).</title>
        <authorList>
            <person name="Kwon S.-Y."/>
        </authorList>
    </citation>
    <scope>NUCLEOTIDE SEQUENCE [LARGE SCALE GENOMIC DNA]</scope>
    <source>
        <strain evidence="14">cv. Chang Bougi</strain>
        <strain evidence="13">cv. SW 3</strain>
        <tissue evidence="12">Leaf</tissue>
    </source>
</reference>
<comment type="catalytic activity">
    <reaction evidence="7 8">
        <text>D-glucose 6-phosphate + NADP(+) = 6-phospho-D-glucono-1,5-lactone + NADPH + H(+)</text>
        <dbReference type="Rhea" id="RHEA:15841"/>
        <dbReference type="ChEBI" id="CHEBI:15378"/>
        <dbReference type="ChEBI" id="CHEBI:57783"/>
        <dbReference type="ChEBI" id="CHEBI:57955"/>
        <dbReference type="ChEBI" id="CHEBI:58349"/>
        <dbReference type="ChEBI" id="CHEBI:61548"/>
        <dbReference type="EC" id="1.1.1.49"/>
    </reaction>
</comment>
<keyword evidence="4 8" id="KW-0521">NADP</keyword>
<keyword evidence="6 8" id="KW-0119">Carbohydrate metabolism</keyword>
<comment type="similarity">
    <text evidence="2 8">Belongs to the glucose-6-phosphate dehydrogenase family.</text>
</comment>
<evidence type="ECO:0000313" key="14">
    <source>
        <dbReference type="Proteomes" id="UP000321947"/>
    </source>
</evidence>
<feature type="domain" description="Glucose-6-phosphate dehydrogenase NAD-binding" evidence="9">
    <location>
        <begin position="110"/>
        <end position="288"/>
    </location>
</feature>
<dbReference type="OrthoDB" id="60984at2759"/>
<evidence type="ECO:0000256" key="3">
    <source>
        <dbReference type="ARBA" id="ARBA00022526"/>
    </source>
</evidence>
<evidence type="ECO:0000313" key="12">
    <source>
        <dbReference type="EMBL" id="TYK27357.1"/>
    </source>
</evidence>
<dbReference type="GO" id="GO:0004345">
    <property type="term" value="F:glucose-6-phosphate dehydrogenase activity"/>
    <property type="evidence" value="ECO:0007669"/>
    <property type="project" value="UniProtKB-EC"/>
</dbReference>
<keyword evidence="5 8" id="KW-0560">Oxidoreductase</keyword>
<dbReference type="GO" id="GO:0006006">
    <property type="term" value="P:glucose metabolic process"/>
    <property type="evidence" value="ECO:0007669"/>
    <property type="project" value="UniProtKB-KW"/>
</dbReference>
<evidence type="ECO:0000256" key="2">
    <source>
        <dbReference type="ARBA" id="ARBA00009975"/>
    </source>
</evidence>